<reference evidence="3" key="2">
    <citation type="submission" date="2025-08" db="UniProtKB">
        <authorList>
            <consortium name="Ensembl"/>
        </authorList>
    </citation>
    <scope>IDENTIFICATION</scope>
</reference>
<feature type="region of interest" description="Disordered" evidence="1">
    <location>
        <begin position="59"/>
        <end position="83"/>
    </location>
</feature>
<feature type="chain" id="PRO_5003343227" evidence="2">
    <location>
        <begin position="20"/>
        <end position="100"/>
    </location>
</feature>
<organism evidence="3 4">
    <name type="scientific">Ciona intestinalis</name>
    <name type="common">Transparent sea squirt</name>
    <name type="synonym">Ascidia intestinalis</name>
    <dbReference type="NCBI Taxonomy" id="7719"/>
    <lineage>
        <taxon>Eukaryota</taxon>
        <taxon>Metazoa</taxon>
        <taxon>Chordata</taxon>
        <taxon>Tunicata</taxon>
        <taxon>Ascidiacea</taxon>
        <taxon>Phlebobranchia</taxon>
        <taxon>Cionidae</taxon>
        <taxon>Ciona</taxon>
    </lineage>
</organism>
<dbReference type="Ensembl" id="ENSCINT00000027960.2">
    <property type="protein sequence ID" value="ENSCINP00000027714.2"/>
    <property type="gene ID" value="ENSCING00000015765.2"/>
</dbReference>
<gene>
    <name evidence="3" type="primary">LOC100179635</name>
</gene>
<reference evidence="3" key="3">
    <citation type="submission" date="2025-09" db="UniProtKB">
        <authorList>
            <consortium name="Ensembl"/>
        </authorList>
    </citation>
    <scope>IDENTIFICATION</scope>
</reference>
<accession>F6T692</accession>
<reference evidence="4" key="1">
    <citation type="journal article" date="2002" name="Science">
        <title>The draft genome of Ciona intestinalis: insights into chordate and vertebrate origins.</title>
        <authorList>
            <person name="Dehal P."/>
            <person name="Satou Y."/>
            <person name="Campbell R.K."/>
            <person name="Chapman J."/>
            <person name="Degnan B."/>
            <person name="De Tomaso A."/>
            <person name="Davidson B."/>
            <person name="Di Gregorio A."/>
            <person name="Gelpke M."/>
            <person name="Goodstein D.M."/>
            <person name="Harafuji N."/>
            <person name="Hastings K.E."/>
            <person name="Ho I."/>
            <person name="Hotta K."/>
            <person name="Huang W."/>
            <person name="Kawashima T."/>
            <person name="Lemaire P."/>
            <person name="Martinez D."/>
            <person name="Meinertzhagen I.A."/>
            <person name="Necula S."/>
            <person name="Nonaka M."/>
            <person name="Putnam N."/>
            <person name="Rash S."/>
            <person name="Saiga H."/>
            <person name="Satake M."/>
            <person name="Terry A."/>
            <person name="Yamada L."/>
            <person name="Wang H.G."/>
            <person name="Awazu S."/>
            <person name="Azumi K."/>
            <person name="Boore J."/>
            <person name="Branno M."/>
            <person name="Chin-Bow S."/>
            <person name="DeSantis R."/>
            <person name="Doyle S."/>
            <person name="Francino P."/>
            <person name="Keys D.N."/>
            <person name="Haga S."/>
            <person name="Hayashi H."/>
            <person name="Hino K."/>
            <person name="Imai K.S."/>
            <person name="Inaba K."/>
            <person name="Kano S."/>
            <person name="Kobayashi K."/>
            <person name="Kobayashi M."/>
            <person name="Lee B.I."/>
            <person name="Makabe K.W."/>
            <person name="Manohar C."/>
            <person name="Matassi G."/>
            <person name="Medina M."/>
            <person name="Mochizuki Y."/>
            <person name="Mount S."/>
            <person name="Morishita T."/>
            <person name="Miura S."/>
            <person name="Nakayama A."/>
            <person name="Nishizaka S."/>
            <person name="Nomoto H."/>
            <person name="Ohta F."/>
            <person name="Oishi K."/>
            <person name="Rigoutsos I."/>
            <person name="Sano M."/>
            <person name="Sasaki A."/>
            <person name="Sasakura Y."/>
            <person name="Shoguchi E."/>
            <person name="Shin-i T."/>
            <person name="Spagnuolo A."/>
            <person name="Stainier D."/>
            <person name="Suzuki M.M."/>
            <person name="Tassy O."/>
            <person name="Takatori N."/>
            <person name="Tokuoka M."/>
            <person name="Yagi K."/>
            <person name="Yoshizaki F."/>
            <person name="Wada S."/>
            <person name="Zhang C."/>
            <person name="Hyatt P.D."/>
            <person name="Larimer F."/>
            <person name="Detter C."/>
            <person name="Doggett N."/>
            <person name="Glavina T."/>
            <person name="Hawkins T."/>
            <person name="Richardson P."/>
            <person name="Lucas S."/>
            <person name="Kohara Y."/>
            <person name="Levine M."/>
            <person name="Satoh N."/>
            <person name="Rokhsar D.S."/>
        </authorList>
    </citation>
    <scope>NUCLEOTIDE SEQUENCE [LARGE SCALE GENOMIC DNA]</scope>
</reference>
<dbReference type="Proteomes" id="UP000008144">
    <property type="component" value="Unassembled WGS sequence"/>
</dbReference>
<feature type="signal peptide" evidence="2">
    <location>
        <begin position="1"/>
        <end position="19"/>
    </location>
</feature>
<dbReference type="AlphaFoldDB" id="F6T692"/>
<evidence type="ECO:0000313" key="4">
    <source>
        <dbReference type="Proteomes" id="UP000008144"/>
    </source>
</evidence>
<proteinExistence type="predicted"/>
<evidence type="ECO:0000256" key="1">
    <source>
        <dbReference type="SAM" id="MobiDB-lite"/>
    </source>
</evidence>
<name>F6T692_CIOIN</name>
<dbReference type="InParanoid" id="F6T692"/>
<keyword evidence="2" id="KW-0732">Signal</keyword>
<dbReference type="GeneTree" id="ENSGT00390000015755"/>
<protein>
    <submittedName>
        <fullName evidence="3">Uncharacterized LOC100179635</fullName>
    </submittedName>
</protein>
<dbReference type="HOGENOM" id="CLU_2312383_0_0_1"/>
<keyword evidence="4" id="KW-1185">Reference proteome</keyword>
<evidence type="ECO:0000256" key="2">
    <source>
        <dbReference type="SAM" id="SignalP"/>
    </source>
</evidence>
<evidence type="ECO:0000313" key="3">
    <source>
        <dbReference type="Ensembl" id="ENSCINP00000027714.2"/>
    </source>
</evidence>
<sequence>VTFVIAVLLACVLTTSGVARRRRAVARRRAPAEARRRAASSIGGGIASTGGELIAGQALESSTGGGSWSPWTKWNQQRKMENAMNDEMDAELLSLMLNEE</sequence>